<keyword evidence="2" id="KW-0472">Membrane</keyword>
<protein>
    <submittedName>
        <fullName evidence="3">Uncharacterized protein</fullName>
    </submittedName>
</protein>
<evidence type="ECO:0000256" key="1">
    <source>
        <dbReference type="SAM" id="MobiDB-lite"/>
    </source>
</evidence>
<evidence type="ECO:0000313" key="3">
    <source>
        <dbReference type="EMBL" id="KZV21800.1"/>
    </source>
</evidence>
<organism evidence="3 4">
    <name type="scientific">Dorcoceras hygrometricum</name>
    <dbReference type="NCBI Taxonomy" id="472368"/>
    <lineage>
        <taxon>Eukaryota</taxon>
        <taxon>Viridiplantae</taxon>
        <taxon>Streptophyta</taxon>
        <taxon>Embryophyta</taxon>
        <taxon>Tracheophyta</taxon>
        <taxon>Spermatophyta</taxon>
        <taxon>Magnoliopsida</taxon>
        <taxon>eudicotyledons</taxon>
        <taxon>Gunneridae</taxon>
        <taxon>Pentapetalae</taxon>
        <taxon>asterids</taxon>
        <taxon>lamiids</taxon>
        <taxon>Lamiales</taxon>
        <taxon>Gesneriaceae</taxon>
        <taxon>Didymocarpoideae</taxon>
        <taxon>Trichosporeae</taxon>
        <taxon>Loxocarpinae</taxon>
        <taxon>Dorcoceras</taxon>
    </lineage>
</organism>
<name>A0A2Z7AKZ4_9LAMI</name>
<keyword evidence="2" id="KW-1133">Transmembrane helix</keyword>
<dbReference type="OrthoDB" id="1056497at2759"/>
<feature type="transmembrane region" description="Helical" evidence="2">
    <location>
        <begin position="12"/>
        <end position="35"/>
    </location>
</feature>
<feature type="transmembrane region" description="Helical" evidence="2">
    <location>
        <begin position="41"/>
        <end position="65"/>
    </location>
</feature>
<proteinExistence type="predicted"/>
<keyword evidence="4" id="KW-1185">Reference proteome</keyword>
<keyword evidence="2" id="KW-0812">Transmembrane</keyword>
<evidence type="ECO:0000313" key="4">
    <source>
        <dbReference type="Proteomes" id="UP000250235"/>
    </source>
</evidence>
<dbReference type="PANTHER" id="PTHR34964:SF1">
    <property type="entry name" value="MEMBRANE LIPOPROTEIN"/>
    <property type="match status" value="1"/>
</dbReference>
<gene>
    <name evidence="3" type="ORF">F511_02958</name>
</gene>
<dbReference type="AlphaFoldDB" id="A0A2Z7AKZ4"/>
<sequence>MEDDREGDIRVPLVSFLFCLCLITGGIFLALYVFVPNLSQPWYPVAAFALIGLPWLFWLLTYIYACMKGCFGAREGGAVDSRQISRRQTTRNVSNSASAAAAMQNHSDGGGGGNQQSGGVNSSVASSRESEMPLTYSV</sequence>
<dbReference type="Proteomes" id="UP000250235">
    <property type="component" value="Unassembled WGS sequence"/>
</dbReference>
<dbReference type="EMBL" id="KV014877">
    <property type="protein sequence ID" value="KZV21800.1"/>
    <property type="molecule type" value="Genomic_DNA"/>
</dbReference>
<accession>A0A2Z7AKZ4</accession>
<evidence type="ECO:0000256" key="2">
    <source>
        <dbReference type="SAM" id="Phobius"/>
    </source>
</evidence>
<dbReference type="PANTHER" id="PTHR34964">
    <property type="entry name" value="MEMBRANE LIPOPROTEIN-RELATED"/>
    <property type="match status" value="1"/>
</dbReference>
<reference evidence="3 4" key="1">
    <citation type="journal article" date="2015" name="Proc. Natl. Acad. Sci. U.S.A.">
        <title>The resurrection genome of Boea hygrometrica: A blueprint for survival of dehydration.</title>
        <authorList>
            <person name="Xiao L."/>
            <person name="Yang G."/>
            <person name="Zhang L."/>
            <person name="Yang X."/>
            <person name="Zhao S."/>
            <person name="Ji Z."/>
            <person name="Zhou Q."/>
            <person name="Hu M."/>
            <person name="Wang Y."/>
            <person name="Chen M."/>
            <person name="Xu Y."/>
            <person name="Jin H."/>
            <person name="Xiao X."/>
            <person name="Hu G."/>
            <person name="Bao F."/>
            <person name="Hu Y."/>
            <person name="Wan P."/>
            <person name="Li L."/>
            <person name="Deng X."/>
            <person name="Kuang T."/>
            <person name="Xiang C."/>
            <person name="Zhu J.K."/>
            <person name="Oliver M.J."/>
            <person name="He Y."/>
        </authorList>
    </citation>
    <scope>NUCLEOTIDE SEQUENCE [LARGE SCALE GENOMIC DNA]</scope>
    <source>
        <strain evidence="4">cv. XS01</strain>
    </source>
</reference>
<feature type="region of interest" description="Disordered" evidence="1">
    <location>
        <begin position="78"/>
        <end position="138"/>
    </location>
</feature>